<evidence type="ECO:0000313" key="2">
    <source>
        <dbReference type="EMBL" id="QOP45593.1"/>
    </source>
</evidence>
<dbReference type="KEGG" id="spal:FM071_04550"/>
<reference evidence="2 3" key="1">
    <citation type="submission" date="2019-07" db="EMBL/GenBank/DDBJ databases">
        <title>Sulfurimonas paralvinellae sp. nov., a novel mesophilic, hydrogen- and sulfur-oxidizing chemolithoautotroph within the Epsilonproteo- bacteria isolated from a deep-sea hydrothermal vent polychaete nest, reclassification of Thiomicrospira denitrificans as Sulfurimonas denitrificans comb. nov. and emended description of the genus Sulfurimonas.</title>
        <authorList>
            <person name="Wang S."/>
            <person name="Jiang L."/>
            <person name="Shao Z."/>
        </authorList>
    </citation>
    <scope>NUCLEOTIDE SEQUENCE [LARGE SCALE GENOMIC DNA]</scope>
    <source>
        <strain evidence="2 3">GO25</strain>
    </source>
</reference>
<dbReference type="InterPro" id="IPR011460">
    <property type="entry name" value="Lcl_C"/>
</dbReference>
<feature type="domain" description="Lcl C-terminal" evidence="1">
    <location>
        <begin position="23"/>
        <end position="128"/>
    </location>
</feature>
<accession>A0A7M1B7B1</accession>
<gene>
    <name evidence="2" type="ORF">FM071_04550</name>
</gene>
<dbReference type="EMBL" id="CP041406">
    <property type="protein sequence ID" value="QOP45593.1"/>
    <property type="molecule type" value="Genomic_DNA"/>
</dbReference>
<dbReference type="Proteomes" id="UP000593580">
    <property type="component" value="Chromosome"/>
</dbReference>
<dbReference type="Pfam" id="PF07603">
    <property type="entry name" value="Lcl_C"/>
    <property type="match status" value="1"/>
</dbReference>
<evidence type="ECO:0000259" key="1">
    <source>
        <dbReference type="Pfam" id="PF07603"/>
    </source>
</evidence>
<proteinExistence type="predicted"/>
<sequence>MKNILIILLLFLGSFVFGNEQSILDEKQQLEWQDDVEHVELKLKLAKGYCSQMSLNGFTDWRIPSKKELVNLFQNKKLKQKFTYLQDAVYWTKTDDEKDDLNAYTIYSANAYISVSDKCDKNFIMCVRDH</sequence>
<evidence type="ECO:0000313" key="3">
    <source>
        <dbReference type="Proteomes" id="UP000593580"/>
    </source>
</evidence>
<dbReference type="RefSeq" id="WP_193111838.1">
    <property type="nucleotide sequence ID" value="NZ_CP041406.1"/>
</dbReference>
<dbReference type="AlphaFoldDB" id="A0A7M1B7B1"/>
<keyword evidence="3" id="KW-1185">Reference proteome</keyword>
<protein>
    <submittedName>
        <fullName evidence="2">DUF1566 domain-containing protein</fullName>
    </submittedName>
</protein>
<organism evidence="2 3">
    <name type="scientific">Sulfurimonas paralvinellae</name>
    <dbReference type="NCBI Taxonomy" id="317658"/>
    <lineage>
        <taxon>Bacteria</taxon>
        <taxon>Pseudomonadati</taxon>
        <taxon>Campylobacterota</taxon>
        <taxon>Epsilonproteobacteria</taxon>
        <taxon>Campylobacterales</taxon>
        <taxon>Sulfurimonadaceae</taxon>
        <taxon>Sulfurimonas</taxon>
    </lineage>
</organism>
<name>A0A7M1B7B1_9BACT</name>